<dbReference type="InterPro" id="IPR016036">
    <property type="entry name" value="Malonyl_transacylase_ACP-bd"/>
</dbReference>
<dbReference type="Pfam" id="PF00698">
    <property type="entry name" value="Acyl_transf_1"/>
    <property type="match status" value="1"/>
</dbReference>
<evidence type="ECO:0000259" key="5">
    <source>
        <dbReference type="PROSITE" id="PS52004"/>
    </source>
</evidence>
<dbReference type="InterPro" id="IPR036736">
    <property type="entry name" value="ACP-like_sf"/>
</dbReference>
<dbReference type="InterPro" id="IPR006162">
    <property type="entry name" value="Ppantetheine_attach_site"/>
</dbReference>
<dbReference type="RefSeq" id="WP_371944183.1">
    <property type="nucleotide sequence ID" value="NZ_JAXCEH010000021.1"/>
</dbReference>
<dbReference type="Gene3D" id="1.10.1200.10">
    <property type="entry name" value="ACP-like"/>
    <property type="match status" value="1"/>
</dbReference>
<dbReference type="Pfam" id="PF00109">
    <property type="entry name" value="ketoacyl-synt"/>
    <property type="match status" value="1"/>
</dbReference>
<dbReference type="Gene3D" id="3.30.70.3290">
    <property type="match status" value="1"/>
</dbReference>
<dbReference type="InterPro" id="IPR014043">
    <property type="entry name" value="Acyl_transferase_dom"/>
</dbReference>
<dbReference type="PROSITE" id="PS00606">
    <property type="entry name" value="KS3_1"/>
    <property type="match status" value="1"/>
</dbReference>
<evidence type="ECO:0000313" key="6">
    <source>
        <dbReference type="EMBL" id="MFA1557437.1"/>
    </source>
</evidence>
<dbReference type="PANTHER" id="PTHR43775">
    <property type="entry name" value="FATTY ACID SYNTHASE"/>
    <property type="match status" value="1"/>
</dbReference>
<dbReference type="InterPro" id="IPR050091">
    <property type="entry name" value="PKS_NRPS_Biosynth_Enz"/>
</dbReference>
<dbReference type="Gene3D" id="3.40.50.720">
    <property type="entry name" value="NAD(P)-binding Rossmann-like Domain"/>
    <property type="match status" value="1"/>
</dbReference>
<dbReference type="Pfam" id="PF02801">
    <property type="entry name" value="Ketoacyl-synt_C"/>
    <property type="match status" value="1"/>
</dbReference>
<sequence length="1530" mass="162054">MTSTSDRIDYRTELARAVETIGRLRRALADRDRADREPIAIIGAACRFPGGADVEEFWRTLSSGTDAISRFPPGRWDAEAFYDTDPDAPGKAYTLDGGFLKSVEDFDPQLFGISAAEAVGMDPQQRLALEVSWEALEDAGLAPDALEGSRTGVYFGASTSDYVRLRQQYGDPNDIDPYQVLGENSFIAGRVSFAMGLRGPAQVIDTACSSSLVALHTACQSLRHGESSMALAGGVNLMLSPFSFVLVSKARALSAGGRCRAFDAAADGYVRGEGCGVVVLKRLSDALAQGDRVLAVIHGSAVNHDGRSSGVTVPNAAAQQAVIRAALDDAGLTPDRLAYVEAHGTGTPLGDPIELRALEAVYGPDRDDPLYVGSVKTNIGHLEAAAGVAGVIKAVLALRHGEIPPHLHFTDPNPNMDWDSLHLRIPVAREPMPADPGRRYCGVSAFGASGTNVHLILGEAPAGPSPVPGDRPAEAVLLSARSEPALRELAGRYADRLAARSPLPVSAVARTAAIGRSHQTRRLAAVADSSGRLGEMLRGFAAGGSPSGTVTGQAAPRHRAKVAFLFTGSGAQYTGMGRGLYETEPAFRDALDNCARLSRDELSRPLLDIMFSTSEADAGPIDETEFTQPALFALQYALAELWRSWGVQPGAVLGHSGGEYAAACVAGALDVGDALRLVTARGRLMQALPDRGAMLSVALSEDEVMPFVRAARRVSVAAVNAETDVVLSGASDEIERIETELAGTGAQTRRLRISHASHCPLVEPMLDGLRAAAEGARVRQPRSVMISNLSGGRVNARDLAAPDYWCRHARETVRFHDGMRALDGLGYTTFVEIGPGRTLLGLGAKSLPDPKQAWVASLNPKAGDVEQMQTALGELYVRGVPIDMRRVHERTQPVTVRLPTYPFQRKRYFFDRAASVVLPGAAADAAGGADGLEYDVRWEPRAVPAAPRPSPRRVLILADAAGVGARLADRLTADGAECLVVTAAEAGHLGEQGPPGDAASLVRNVLKTLAAGGPVDHVVHLWGLDVPDAGELDATGFATAQETGVNTVLLLVRELAAAEAATPRFWLVTRGAQAAGDGAALPGIAAAPLWGLGKVISLEHPELWGGAIDLDPADGDPSEALAAELGSDGEDQIAYRDGRRLAARLLPRRRTEPPRPFTIPADGLYLITGGLGGLGLTLARWFVDRGARHVALVGRSGLPPRSSWDDQNLGEVVRARIAAVRELEAAGAAVHVRVADVGDEPAMGAVLEELRKGPVPLRGVVHSAGVSGPELIADIDVETVREVLRAKAEGAWLLHRLTEEDPLDFFVGMSSVASLWGSHHLAAYAAANQFLDALAAHRRARGRAGLSVNWGPWLAASGLGGAELLARLTRVGLRPLSPSVAVDLLGDLLQGGPAQAVVAGIDWSVLKPLLEVRAEKPFIQYIAAAADDAVAGEESAELDRILSAPPEDRPAAVDEYVRQRVGELGSDPAEFTEETTFIDLGMDSLAVMQLLRLFHRDLKVKVEYREFFTAPPTAWATLLYESMREAGAWA</sequence>
<keyword evidence="2" id="KW-0597">Phosphoprotein</keyword>
<feature type="domain" description="Ketosynthase family 3 (KS3)" evidence="5">
    <location>
        <begin position="36"/>
        <end position="459"/>
    </location>
</feature>
<dbReference type="Gene3D" id="3.40.47.10">
    <property type="match status" value="1"/>
</dbReference>
<dbReference type="InterPro" id="IPR014030">
    <property type="entry name" value="Ketoacyl_synth_N"/>
</dbReference>
<dbReference type="InterPro" id="IPR032821">
    <property type="entry name" value="PKS_assoc"/>
</dbReference>
<dbReference type="Pfam" id="PF00550">
    <property type="entry name" value="PP-binding"/>
    <property type="match status" value="1"/>
</dbReference>
<dbReference type="EMBL" id="JAXCEH010000021">
    <property type="protein sequence ID" value="MFA1557437.1"/>
    <property type="molecule type" value="Genomic_DNA"/>
</dbReference>
<evidence type="ECO:0000256" key="3">
    <source>
        <dbReference type="ARBA" id="ARBA00022679"/>
    </source>
</evidence>
<dbReference type="InterPro" id="IPR016039">
    <property type="entry name" value="Thiolase-like"/>
</dbReference>
<organism evidence="6 7">
    <name type="scientific">Actinomadura chokoriensis</name>
    <dbReference type="NCBI Taxonomy" id="454156"/>
    <lineage>
        <taxon>Bacteria</taxon>
        <taxon>Bacillati</taxon>
        <taxon>Actinomycetota</taxon>
        <taxon>Actinomycetes</taxon>
        <taxon>Streptosporangiales</taxon>
        <taxon>Thermomonosporaceae</taxon>
        <taxon>Actinomadura</taxon>
    </lineage>
</organism>
<accession>A0ABV4R5L2</accession>
<dbReference type="InterPro" id="IPR013968">
    <property type="entry name" value="PKS_KR"/>
</dbReference>
<dbReference type="InterPro" id="IPR018201">
    <property type="entry name" value="Ketoacyl_synth_AS"/>
</dbReference>
<dbReference type="SUPFAM" id="SSF53901">
    <property type="entry name" value="Thiolase-like"/>
    <property type="match status" value="1"/>
</dbReference>
<feature type="domain" description="Carrier" evidence="4">
    <location>
        <begin position="1447"/>
        <end position="1530"/>
    </location>
</feature>
<dbReference type="SUPFAM" id="SSF52151">
    <property type="entry name" value="FabD/lysophospholipase-like"/>
    <property type="match status" value="1"/>
</dbReference>
<keyword evidence="1" id="KW-0596">Phosphopantetheine</keyword>
<reference evidence="6 7" key="1">
    <citation type="submission" date="2023-11" db="EMBL/GenBank/DDBJ databases">
        <title>Actinomadura monticuli sp. nov., isolated from volcanic ash.</title>
        <authorList>
            <person name="Lee S.D."/>
            <person name="Yang H."/>
            <person name="Kim I.S."/>
        </authorList>
    </citation>
    <scope>NUCLEOTIDE SEQUENCE [LARGE SCALE GENOMIC DNA]</scope>
    <source>
        <strain evidence="6 7">DSM 45346</strain>
    </source>
</reference>
<dbReference type="Pfam" id="PF16197">
    <property type="entry name" value="KAsynt_C_assoc"/>
    <property type="match status" value="1"/>
</dbReference>
<dbReference type="Gene3D" id="3.40.366.10">
    <property type="entry name" value="Malonyl-Coenzyme A Acyl Carrier Protein, domain 2"/>
    <property type="match status" value="1"/>
</dbReference>
<dbReference type="CDD" id="cd00833">
    <property type="entry name" value="PKS"/>
    <property type="match status" value="1"/>
</dbReference>
<dbReference type="InterPro" id="IPR014031">
    <property type="entry name" value="Ketoacyl_synth_C"/>
</dbReference>
<dbReference type="PANTHER" id="PTHR43775:SF37">
    <property type="entry name" value="SI:DKEY-61P9.11"/>
    <property type="match status" value="1"/>
</dbReference>
<dbReference type="InterPro" id="IPR001227">
    <property type="entry name" value="Ac_transferase_dom_sf"/>
</dbReference>
<protein>
    <submittedName>
        <fullName evidence="6">Type I polyketide synthase</fullName>
    </submittedName>
</protein>
<dbReference type="SUPFAM" id="SSF55048">
    <property type="entry name" value="Probable ACP-binding domain of malonyl-CoA ACP transacylase"/>
    <property type="match status" value="1"/>
</dbReference>
<dbReference type="SMART" id="SM00822">
    <property type="entry name" value="PKS_KR"/>
    <property type="match status" value="1"/>
</dbReference>
<dbReference type="InterPro" id="IPR057326">
    <property type="entry name" value="KR_dom"/>
</dbReference>
<dbReference type="SMART" id="SM00825">
    <property type="entry name" value="PKS_KS"/>
    <property type="match status" value="1"/>
</dbReference>
<dbReference type="SMART" id="SM00827">
    <property type="entry name" value="PKS_AT"/>
    <property type="match status" value="1"/>
</dbReference>
<dbReference type="InterPro" id="IPR016035">
    <property type="entry name" value="Acyl_Trfase/lysoPLipase"/>
</dbReference>
<evidence type="ECO:0000256" key="1">
    <source>
        <dbReference type="ARBA" id="ARBA00022450"/>
    </source>
</evidence>
<evidence type="ECO:0000256" key="2">
    <source>
        <dbReference type="ARBA" id="ARBA00022553"/>
    </source>
</evidence>
<keyword evidence="3" id="KW-0808">Transferase</keyword>
<dbReference type="Pfam" id="PF08659">
    <property type="entry name" value="KR"/>
    <property type="match status" value="1"/>
</dbReference>
<comment type="caution">
    <text evidence="6">The sequence shown here is derived from an EMBL/GenBank/DDBJ whole genome shotgun (WGS) entry which is preliminary data.</text>
</comment>
<dbReference type="Proteomes" id="UP001569904">
    <property type="component" value="Unassembled WGS sequence"/>
</dbReference>
<keyword evidence="7" id="KW-1185">Reference proteome</keyword>
<dbReference type="PROSITE" id="PS00012">
    <property type="entry name" value="PHOSPHOPANTETHEINE"/>
    <property type="match status" value="1"/>
</dbReference>
<evidence type="ECO:0000313" key="7">
    <source>
        <dbReference type="Proteomes" id="UP001569904"/>
    </source>
</evidence>
<dbReference type="SUPFAM" id="SSF47336">
    <property type="entry name" value="ACP-like"/>
    <property type="match status" value="1"/>
</dbReference>
<evidence type="ECO:0000259" key="4">
    <source>
        <dbReference type="PROSITE" id="PS50075"/>
    </source>
</evidence>
<dbReference type="CDD" id="cd08955">
    <property type="entry name" value="KR_2_FAS_SDR_x"/>
    <property type="match status" value="1"/>
</dbReference>
<dbReference type="SUPFAM" id="SSF51735">
    <property type="entry name" value="NAD(P)-binding Rossmann-fold domains"/>
    <property type="match status" value="2"/>
</dbReference>
<dbReference type="InterPro" id="IPR009081">
    <property type="entry name" value="PP-bd_ACP"/>
</dbReference>
<dbReference type="PROSITE" id="PS52004">
    <property type="entry name" value="KS3_2"/>
    <property type="match status" value="1"/>
</dbReference>
<dbReference type="InterPro" id="IPR036291">
    <property type="entry name" value="NAD(P)-bd_dom_sf"/>
</dbReference>
<dbReference type="InterPro" id="IPR020841">
    <property type="entry name" value="PKS_Beta-ketoAc_synthase_dom"/>
</dbReference>
<gene>
    <name evidence="6" type="ORF">SM436_27470</name>
</gene>
<name>A0ABV4R5L2_9ACTN</name>
<dbReference type="PROSITE" id="PS50075">
    <property type="entry name" value="CARRIER"/>
    <property type="match status" value="1"/>
</dbReference>
<proteinExistence type="predicted"/>